<dbReference type="Pfam" id="PF00459">
    <property type="entry name" value="Inositol_P"/>
    <property type="match status" value="1"/>
</dbReference>
<sequence>MLEAVIDAVREVARKEIIPRYLKVAHRRKSDGSLFTDADIAAQEALSGRLTRLHPVPLVGEEMTAAQQSEQYLLGAEDLWCVDPIDGTSNFVKGLPYFAVSVALLRHGRPLLGVVYDPVAEEVFYAEAGRGAFLNGEPLPIKEQSPSLRNALAGVDLKRLNPRLACELAAAPPYMSQRNFGASTLEWCYTAAGRFDVYLHGGQKLWDYAAGSLILAEAGGAMCTLTHDDFWADDLWHRSVVAALDHDLFREWKTWLQARV</sequence>
<evidence type="ECO:0000256" key="3">
    <source>
        <dbReference type="ARBA" id="ARBA00022801"/>
    </source>
</evidence>
<accession>A0A5C7EPW7</accession>
<dbReference type="SUPFAM" id="SSF56655">
    <property type="entry name" value="Carbohydrate phosphatase"/>
    <property type="match status" value="1"/>
</dbReference>
<keyword evidence="4 5" id="KW-0460">Magnesium</keyword>
<evidence type="ECO:0000256" key="5">
    <source>
        <dbReference type="PIRSR" id="PIRSR600760-2"/>
    </source>
</evidence>
<comment type="similarity">
    <text evidence="1">Belongs to the inositol monophosphatase superfamily.</text>
</comment>
<dbReference type="GO" id="GO:0046854">
    <property type="term" value="P:phosphatidylinositol phosphate biosynthetic process"/>
    <property type="evidence" value="ECO:0007669"/>
    <property type="project" value="InterPro"/>
</dbReference>
<dbReference type="Gene3D" id="3.40.190.80">
    <property type="match status" value="1"/>
</dbReference>
<dbReference type="GO" id="GO:0006020">
    <property type="term" value="P:inositol metabolic process"/>
    <property type="evidence" value="ECO:0007669"/>
    <property type="project" value="TreeGrafter"/>
</dbReference>
<dbReference type="PRINTS" id="PR00377">
    <property type="entry name" value="IMPHPHTASES"/>
</dbReference>
<dbReference type="AlphaFoldDB" id="A0A5C7EPW7"/>
<reference evidence="6 7" key="1">
    <citation type="submission" date="2019-08" db="EMBL/GenBank/DDBJ databases">
        <title>Pelomicrobium methylotrophicum gen. nov., sp. nov. a moderately thermophilic, facultatively anaerobic, lithoautotrophic and methylotrophic bacterium isolated from a terrestrial mud volcano.</title>
        <authorList>
            <person name="Slobodkina G.B."/>
            <person name="Merkel A.Y."/>
            <person name="Slobodkin A.I."/>
        </authorList>
    </citation>
    <scope>NUCLEOTIDE SEQUENCE [LARGE SCALE GENOMIC DNA]</scope>
    <source>
        <strain evidence="6 7">SM250</strain>
    </source>
</reference>
<dbReference type="InterPro" id="IPR020550">
    <property type="entry name" value="Inositol_monophosphatase_CS"/>
</dbReference>
<dbReference type="GO" id="GO:0007165">
    <property type="term" value="P:signal transduction"/>
    <property type="evidence" value="ECO:0007669"/>
    <property type="project" value="TreeGrafter"/>
</dbReference>
<dbReference type="GO" id="GO:0008934">
    <property type="term" value="F:inositol monophosphate 1-phosphatase activity"/>
    <property type="evidence" value="ECO:0007669"/>
    <property type="project" value="TreeGrafter"/>
</dbReference>
<dbReference type="PROSITE" id="PS00630">
    <property type="entry name" value="IMP_2"/>
    <property type="match status" value="1"/>
</dbReference>
<feature type="binding site" evidence="5">
    <location>
        <position position="85"/>
    </location>
    <ligand>
        <name>Mg(2+)</name>
        <dbReference type="ChEBI" id="CHEBI:18420"/>
        <label>1</label>
        <note>catalytic</note>
    </ligand>
</feature>
<dbReference type="EMBL" id="VPFL01000002">
    <property type="protein sequence ID" value="TXF13466.1"/>
    <property type="molecule type" value="Genomic_DNA"/>
</dbReference>
<dbReference type="InterPro" id="IPR000760">
    <property type="entry name" value="Inositol_monophosphatase-like"/>
</dbReference>
<proteinExistence type="inferred from homology"/>
<dbReference type="InParanoid" id="A0A5C7EPW7"/>
<dbReference type="Proteomes" id="UP000321201">
    <property type="component" value="Unassembled WGS sequence"/>
</dbReference>
<feature type="binding site" evidence="5">
    <location>
        <position position="207"/>
    </location>
    <ligand>
        <name>Mg(2+)</name>
        <dbReference type="ChEBI" id="CHEBI:18420"/>
        <label>1</label>
        <note>catalytic</note>
    </ligand>
</feature>
<dbReference type="Gene3D" id="3.30.540.10">
    <property type="entry name" value="Fructose-1,6-Bisphosphatase, subunit A, domain 1"/>
    <property type="match status" value="1"/>
</dbReference>
<gene>
    <name evidence="6" type="ORF">FR698_02415</name>
</gene>
<keyword evidence="3" id="KW-0378">Hydrolase</keyword>
<dbReference type="GO" id="GO:0046872">
    <property type="term" value="F:metal ion binding"/>
    <property type="evidence" value="ECO:0007669"/>
    <property type="project" value="UniProtKB-KW"/>
</dbReference>
<dbReference type="InterPro" id="IPR020583">
    <property type="entry name" value="Inositol_monoP_metal-BS"/>
</dbReference>
<comment type="cofactor">
    <cofactor evidence="5">
        <name>Mg(2+)</name>
        <dbReference type="ChEBI" id="CHEBI:18420"/>
    </cofactor>
</comment>
<dbReference type="PANTHER" id="PTHR20854">
    <property type="entry name" value="INOSITOL MONOPHOSPHATASE"/>
    <property type="match status" value="1"/>
</dbReference>
<evidence type="ECO:0000256" key="1">
    <source>
        <dbReference type="ARBA" id="ARBA00009759"/>
    </source>
</evidence>
<evidence type="ECO:0000313" key="6">
    <source>
        <dbReference type="EMBL" id="TXF13466.1"/>
    </source>
</evidence>
<keyword evidence="7" id="KW-1185">Reference proteome</keyword>
<feature type="binding site" evidence="5">
    <location>
        <position position="86"/>
    </location>
    <ligand>
        <name>Mg(2+)</name>
        <dbReference type="ChEBI" id="CHEBI:18420"/>
        <label>1</label>
        <note>catalytic</note>
    </ligand>
</feature>
<dbReference type="OrthoDB" id="5289799at2"/>
<evidence type="ECO:0000256" key="2">
    <source>
        <dbReference type="ARBA" id="ARBA00022723"/>
    </source>
</evidence>
<name>A0A5C7EPW7_9PROT</name>
<dbReference type="RefSeq" id="WP_147798640.1">
    <property type="nucleotide sequence ID" value="NZ_VPFL01000002.1"/>
</dbReference>
<feature type="binding site" evidence="5">
    <location>
        <position position="83"/>
    </location>
    <ligand>
        <name>Mg(2+)</name>
        <dbReference type="ChEBI" id="CHEBI:18420"/>
        <label>1</label>
        <note>catalytic</note>
    </ligand>
</feature>
<keyword evidence="2 5" id="KW-0479">Metal-binding</keyword>
<feature type="binding site" evidence="5">
    <location>
        <position position="61"/>
    </location>
    <ligand>
        <name>Mg(2+)</name>
        <dbReference type="ChEBI" id="CHEBI:18420"/>
        <label>1</label>
        <note>catalytic</note>
    </ligand>
</feature>
<dbReference type="PANTHER" id="PTHR20854:SF4">
    <property type="entry name" value="INOSITOL-1-MONOPHOSPHATASE-RELATED"/>
    <property type="match status" value="1"/>
</dbReference>
<dbReference type="CDD" id="cd01637">
    <property type="entry name" value="IMPase_like"/>
    <property type="match status" value="1"/>
</dbReference>
<evidence type="ECO:0000313" key="7">
    <source>
        <dbReference type="Proteomes" id="UP000321201"/>
    </source>
</evidence>
<comment type="caution">
    <text evidence="6">The sequence shown here is derived from an EMBL/GenBank/DDBJ whole genome shotgun (WGS) entry which is preliminary data.</text>
</comment>
<evidence type="ECO:0000256" key="4">
    <source>
        <dbReference type="ARBA" id="ARBA00022842"/>
    </source>
</evidence>
<protein>
    <submittedName>
        <fullName evidence="6">Inositol monophosphatase family protein</fullName>
    </submittedName>
</protein>
<dbReference type="PROSITE" id="PS00629">
    <property type="entry name" value="IMP_1"/>
    <property type="match status" value="1"/>
</dbReference>
<organism evidence="6 7">
    <name type="scientific">Pelomicrobium methylotrophicum</name>
    <dbReference type="NCBI Taxonomy" id="2602750"/>
    <lineage>
        <taxon>Bacteria</taxon>
        <taxon>Pseudomonadati</taxon>
        <taxon>Pseudomonadota</taxon>
        <taxon>Hydrogenophilia</taxon>
        <taxon>Hydrogenophilia incertae sedis</taxon>
        <taxon>Pelomicrobium</taxon>
    </lineage>
</organism>